<sequence length="65" mass="7753">MNELNFHKKPIEDSNDNKPSFNVYLDQYLVAEVRGLDPKNQTIIPMRELNDYEENKLYEYLTTLS</sequence>
<keyword evidence="2" id="KW-1185">Reference proteome</keyword>
<protein>
    <submittedName>
        <fullName evidence="1">Uncharacterized protein</fullName>
    </submittedName>
</protein>
<gene>
    <name evidence="1" type="ORF">NC799_08700</name>
</gene>
<dbReference type="RefSeq" id="WP_272446051.1">
    <property type="nucleotide sequence ID" value="NZ_JAMQKC010000005.1"/>
</dbReference>
<dbReference type="AlphaFoldDB" id="A0A9X3WH97"/>
<evidence type="ECO:0000313" key="1">
    <source>
        <dbReference type="EMBL" id="MDC3417001.1"/>
    </source>
</evidence>
<name>A0A9X3WH97_9BACI</name>
<comment type="caution">
    <text evidence="1">The sequence shown here is derived from an EMBL/GenBank/DDBJ whole genome shotgun (WGS) entry which is preliminary data.</text>
</comment>
<accession>A0A9X3WH97</accession>
<dbReference type="Proteomes" id="UP001145069">
    <property type="component" value="Unassembled WGS sequence"/>
</dbReference>
<organism evidence="1 2">
    <name type="scientific">Aquibacillus salsiterrae</name>
    <dbReference type="NCBI Taxonomy" id="2950439"/>
    <lineage>
        <taxon>Bacteria</taxon>
        <taxon>Bacillati</taxon>
        <taxon>Bacillota</taxon>
        <taxon>Bacilli</taxon>
        <taxon>Bacillales</taxon>
        <taxon>Bacillaceae</taxon>
        <taxon>Aquibacillus</taxon>
    </lineage>
</organism>
<dbReference type="EMBL" id="JAMQKC010000005">
    <property type="protein sequence ID" value="MDC3417001.1"/>
    <property type="molecule type" value="Genomic_DNA"/>
</dbReference>
<proteinExistence type="predicted"/>
<evidence type="ECO:0000313" key="2">
    <source>
        <dbReference type="Proteomes" id="UP001145069"/>
    </source>
</evidence>
<reference evidence="1" key="1">
    <citation type="submission" date="2022-06" db="EMBL/GenBank/DDBJ databases">
        <title>Aquibacillus sp. a new bacterium isolated from soil saline samples.</title>
        <authorList>
            <person name="Galisteo C."/>
            <person name="De La Haba R."/>
            <person name="Sanchez-Porro C."/>
            <person name="Ventosa A."/>
        </authorList>
    </citation>
    <scope>NUCLEOTIDE SEQUENCE</scope>
    <source>
        <strain evidence="1">3ASR75-54</strain>
    </source>
</reference>